<dbReference type="RefSeq" id="WP_308448620.1">
    <property type="nucleotide sequence ID" value="NZ_JAJEQC010000002.1"/>
</dbReference>
<gene>
    <name evidence="3" type="ORF">LKD31_03325</name>
</gene>
<keyword evidence="3" id="KW-0547">Nucleotide-binding</keyword>
<name>A0AAE3AKP2_9FIRM</name>
<dbReference type="CDD" id="cd16935">
    <property type="entry name" value="HATPase_AgrC-ComD-like"/>
    <property type="match status" value="1"/>
</dbReference>
<dbReference type="Proteomes" id="UP001199424">
    <property type="component" value="Unassembled WGS sequence"/>
</dbReference>
<dbReference type="PANTHER" id="PTHR40448">
    <property type="entry name" value="TWO-COMPONENT SENSOR HISTIDINE KINASE"/>
    <property type="match status" value="1"/>
</dbReference>
<keyword evidence="3" id="KW-0067">ATP-binding</keyword>
<keyword evidence="4" id="KW-1185">Reference proteome</keyword>
<dbReference type="Gene3D" id="3.30.565.10">
    <property type="entry name" value="Histidine kinase-like ATPase, C-terminal domain"/>
    <property type="match status" value="1"/>
</dbReference>
<dbReference type="GO" id="GO:0005524">
    <property type="term" value="F:ATP binding"/>
    <property type="evidence" value="ECO:0007669"/>
    <property type="project" value="UniProtKB-KW"/>
</dbReference>
<accession>A0AAE3AKP2</accession>
<dbReference type="PANTHER" id="PTHR40448:SF1">
    <property type="entry name" value="TWO-COMPONENT SENSOR HISTIDINE KINASE"/>
    <property type="match status" value="1"/>
</dbReference>
<reference evidence="3" key="1">
    <citation type="submission" date="2021-10" db="EMBL/GenBank/DDBJ databases">
        <title>Anaerobic single-cell dispensing facilitates the cultivation of human gut bacteria.</title>
        <authorList>
            <person name="Afrizal A."/>
        </authorList>
    </citation>
    <scope>NUCLEOTIDE SEQUENCE</scope>
    <source>
        <strain evidence="3">CLA-AA-H250</strain>
    </source>
</reference>
<keyword evidence="1" id="KW-0175">Coiled coil</keyword>
<feature type="domain" description="Sensor histidine kinase NatK-like C-terminal" evidence="2">
    <location>
        <begin position="138"/>
        <end position="238"/>
    </location>
</feature>
<evidence type="ECO:0000256" key="1">
    <source>
        <dbReference type="SAM" id="Coils"/>
    </source>
</evidence>
<dbReference type="InterPro" id="IPR032834">
    <property type="entry name" value="NatK-like_C"/>
</dbReference>
<dbReference type="GO" id="GO:0042802">
    <property type="term" value="F:identical protein binding"/>
    <property type="evidence" value="ECO:0007669"/>
    <property type="project" value="TreeGrafter"/>
</dbReference>
<evidence type="ECO:0000313" key="4">
    <source>
        <dbReference type="Proteomes" id="UP001199424"/>
    </source>
</evidence>
<evidence type="ECO:0000259" key="2">
    <source>
        <dbReference type="Pfam" id="PF14501"/>
    </source>
</evidence>
<dbReference type="SUPFAM" id="SSF55874">
    <property type="entry name" value="ATPase domain of HSP90 chaperone/DNA topoisomerase II/histidine kinase"/>
    <property type="match status" value="1"/>
</dbReference>
<comment type="caution">
    <text evidence="3">The sequence shown here is derived from an EMBL/GenBank/DDBJ whole genome shotgun (WGS) entry which is preliminary data.</text>
</comment>
<protein>
    <submittedName>
        <fullName evidence="3">ATP-binding protein</fullName>
    </submittedName>
</protein>
<sequence length="240" mass="27484">MRKKVLEQEFIRLNADYKALLDETIQLREKVATADEALEKMRATEENVRSIHENTRRLKHDMRNHLMVIAMSLGNEKYDEARTYTAQILDKLNLEYSYIDSGNALLNYILNLKLQQAQQMQVHMQLQIENLKFQKIDSVDFSSLLTNLLDNAIHAAANSDKRQISVSISKKRGYEAISVRNSINSSVLAVNPDLHSTHAEPEKHGMGIKQIRAIIEKYNGLLDIYEEDLVFCVNVMLPAG</sequence>
<proteinExistence type="predicted"/>
<evidence type="ECO:0000313" key="3">
    <source>
        <dbReference type="EMBL" id="MCC2136044.1"/>
    </source>
</evidence>
<dbReference type="AlphaFoldDB" id="A0AAE3AKP2"/>
<dbReference type="InterPro" id="IPR036890">
    <property type="entry name" value="HATPase_C_sf"/>
</dbReference>
<feature type="coiled-coil region" evidence="1">
    <location>
        <begin position="3"/>
        <end position="54"/>
    </location>
</feature>
<dbReference type="EMBL" id="JAJEQC010000002">
    <property type="protein sequence ID" value="MCC2136044.1"/>
    <property type="molecule type" value="Genomic_DNA"/>
</dbReference>
<dbReference type="Pfam" id="PF14501">
    <property type="entry name" value="HATPase_c_5"/>
    <property type="match status" value="1"/>
</dbReference>
<organism evidence="3 4">
    <name type="scientific">Hominenteromicrobium mulieris</name>
    <dbReference type="NCBI Taxonomy" id="2885357"/>
    <lineage>
        <taxon>Bacteria</taxon>
        <taxon>Bacillati</taxon>
        <taxon>Bacillota</taxon>
        <taxon>Clostridia</taxon>
        <taxon>Eubacteriales</taxon>
        <taxon>Oscillospiraceae</taxon>
        <taxon>Hominenteromicrobium</taxon>
    </lineage>
</organism>